<keyword evidence="2" id="KW-1185">Reference proteome</keyword>
<dbReference type="EMBL" id="CM044708">
    <property type="protein sequence ID" value="KAI5651048.1"/>
    <property type="molecule type" value="Genomic_DNA"/>
</dbReference>
<organism evidence="1 2">
    <name type="scientific">Catharanthus roseus</name>
    <name type="common">Madagascar periwinkle</name>
    <name type="synonym">Vinca rosea</name>
    <dbReference type="NCBI Taxonomy" id="4058"/>
    <lineage>
        <taxon>Eukaryota</taxon>
        <taxon>Viridiplantae</taxon>
        <taxon>Streptophyta</taxon>
        <taxon>Embryophyta</taxon>
        <taxon>Tracheophyta</taxon>
        <taxon>Spermatophyta</taxon>
        <taxon>Magnoliopsida</taxon>
        <taxon>eudicotyledons</taxon>
        <taxon>Gunneridae</taxon>
        <taxon>Pentapetalae</taxon>
        <taxon>asterids</taxon>
        <taxon>lamiids</taxon>
        <taxon>Gentianales</taxon>
        <taxon>Apocynaceae</taxon>
        <taxon>Rauvolfioideae</taxon>
        <taxon>Vinceae</taxon>
        <taxon>Catharanthinae</taxon>
        <taxon>Catharanthus</taxon>
    </lineage>
</organism>
<accession>A0ACB9ZTW7</accession>
<comment type="caution">
    <text evidence="1">The sequence shown here is derived from an EMBL/GenBank/DDBJ whole genome shotgun (WGS) entry which is preliminary data.</text>
</comment>
<gene>
    <name evidence="1" type="ORF">M9H77_37053</name>
</gene>
<dbReference type="Proteomes" id="UP001060085">
    <property type="component" value="Linkage Group LG08"/>
</dbReference>
<sequence>MQTALNLTPTIFSCLPATAISSKNSHHATKLTGSASSRFSPIRAAAATTAYEIPTIDYSSSVSVFPAEACETIGGDACLANIYPEAKLEPENRRRNTPSQSQSESAEREYLDYTAYQKT</sequence>
<protein>
    <submittedName>
        <fullName evidence="1">Uncharacterized protein</fullName>
    </submittedName>
</protein>
<evidence type="ECO:0000313" key="2">
    <source>
        <dbReference type="Proteomes" id="UP001060085"/>
    </source>
</evidence>
<reference evidence="2" key="1">
    <citation type="journal article" date="2023" name="Nat. Plants">
        <title>Single-cell RNA sequencing provides a high-resolution roadmap for understanding the multicellular compartmentation of specialized metabolism.</title>
        <authorList>
            <person name="Sun S."/>
            <person name="Shen X."/>
            <person name="Li Y."/>
            <person name="Li Y."/>
            <person name="Wang S."/>
            <person name="Li R."/>
            <person name="Zhang H."/>
            <person name="Shen G."/>
            <person name="Guo B."/>
            <person name="Wei J."/>
            <person name="Xu J."/>
            <person name="St-Pierre B."/>
            <person name="Chen S."/>
            <person name="Sun C."/>
        </authorList>
    </citation>
    <scope>NUCLEOTIDE SEQUENCE [LARGE SCALE GENOMIC DNA]</scope>
</reference>
<name>A0ACB9ZTW7_CATRO</name>
<evidence type="ECO:0000313" key="1">
    <source>
        <dbReference type="EMBL" id="KAI5651048.1"/>
    </source>
</evidence>
<proteinExistence type="predicted"/>